<dbReference type="Proteomes" id="UP001285354">
    <property type="component" value="Unassembled WGS sequence"/>
</dbReference>
<feature type="transmembrane region" description="Helical" evidence="5">
    <location>
        <begin position="78"/>
        <end position="98"/>
    </location>
</feature>
<evidence type="ECO:0008006" key="8">
    <source>
        <dbReference type="Google" id="ProtNLM"/>
    </source>
</evidence>
<proteinExistence type="predicted"/>
<feature type="transmembrane region" description="Helical" evidence="5">
    <location>
        <begin position="141"/>
        <end position="162"/>
    </location>
</feature>
<protein>
    <recommendedName>
        <fullName evidence="8">Major facilitator superfamily (MFS) profile domain-containing protein</fullName>
    </recommendedName>
</protein>
<evidence type="ECO:0000256" key="1">
    <source>
        <dbReference type="ARBA" id="ARBA00004141"/>
    </source>
</evidence>
<gene>
    <name evidence="6" type="ORF">QTJ16_005807</name>
</gene>
<dbReference type="Gene3D" id="1.20.1250.20">
    <property type="entry name" value="MFS general substrate transporter like domains"/>
    <property type="match status" value="1"/>
</dbReference>
<organism evidence="6 7">
    <name type="scientific">Diplocarpon rosae</name>
    <dbReference type="NCBI Taxonomy" id="946125"/>
    <lineage>
        <taxon>Eukaryota</taxon>
        <taxon>Fungi</taxon>
        <taxon>Dikarya</taxon>
        <taxon>Ascomycota</taxon>
        <taxon>Pezizomycotina</taxon>
        <taxon>Leotiomycetes</taxon>
        <taxon>Helotiales</taxon>
        <taxon>Drepanopezizaceae</taxon>
        <taxon>Diplocarpon</taxon>
    </lineage>
</organism>
<dbReference type="EMBL" id="JAUBYV010000009">
    <property type="protein sequence ID" value="KAK2624614.1"/>
    <property type="molecule type" value="Genomic_DNA"/>
</dbReference>
<keyword evidence="4 5" id="KW-0472">Membrane</keyword>
<dbReference type="InterPro" id="IPR050360">
    <property type="entry name" value="MFS_Sugar_Transporters"/>
</dbReference>
<name>A0AAD9SWW1_9HELO</name>
<keyword evidence="7" id="KW-1185">Reference proteome</keyword>
<comment type="subcellular location">
    <subcellularLocation>
        <location evidence="1">Membrane</location>
        <topology evidence="1">Multi-pass membrane protein</topology>
    </subcellularLocation>
</comment>
<dbReference type="PANTHER" id="PTHR48022">
    <property type="entry name" value="PLASTIDIC GLUCOSE TRANSPORTER 4"/>
    <property type="match status" value="1"/>
</dbReference>
<evidence type="ECO:0000256" key="3">
    <source>
        <dbReference type="ARBA" id="ARBA00022989"/>
    </source>
</evidence>
<keyword evidence="3 5" id="KW-1133">Transmembrane helix</keyword>
<dbReference type="GO" id="GO:0005351">
    <property type="term" value="F:carbohydrate:proton symporter activity"/>
    <property type="evidence" value="ECO:0007669"/>
    <property type="project" value="TreeGrafter"/>
</dbReference>
<feature type="transmembrane region" description="Helical" evidence="5">
    <location>
        <begin position="208"/>
        <end position="231"/>
    </location>
</feature>
<evidence type="ECO:0000256" key="4">
    <source>
        <dbReference type="ARBA" id="ARBA00023136"/>
    </source>
</evidence>
<evidence type="ECO:0000313" key="6">
    <source>
        <dbReference type="EMBL" id="KAK2624614.1"/>
    </source>
</evidence>
<dbReference type="AlphaFoldDB" id="A0AAD9SWW1"/>
<evidence type="ECO:0000256" key="5">
    <source>
        <dbReference type="SAM" id="Phobius"/>
    </source>
</evidence>
<dbReference type="PANTHER" id="PTHR48022:SF5">
    <property type="entry name" value="ALPHA-GLUCOSIDES PERMEASE MPH2-RELATED"/>
    <property type="match status" value="1"/>
</dbReference>
<feature type="transmembrane region" description="Helical" evidence="5">
    <location>
        <begin position="110"/>
        <end position="132"/>
    </location>
</feature>
<feature type="transmembrane region" description="Helical" evidence="5">
    <location>
        <begin position="243"/>
        <end position="259"/>
    </location>
</feature>
<feature type="transmembrane region" description="Helical" evidence="5">
    <location>
        <begin position="174"/>
        <end position="196"/>
    </location>
</feature>
<reference evidence="6" key="1">
    <citation type="submission" date="2023-06" db="EMBL/GenBank/DDBJ databases">
        <title>Draft genome of Marssonina rosae.</title>
        <authorList>
            <person name="Cheng Q."/>
        </authorList>
    </citation>
    <scope>NUCLEOTIDE SEQUENCE</scope>
    <source>
        <strain evidence="6">R4</strain>
    </source>
</reference>
<dbReference type="InterPro" id="IPR005828">
    <property type="entry name" value="MFS_sugar_transport-like"/>
</dbReference>
<dbReference type="SUPFAM" id="SSF103473">
    <property type="entry name" value="MFS general substrate transporter"/>
    <property type="match status" value="1"/>
</dbReference>
<evidence type="ECO:0000313" key="7">
    <source>
        <dbReference type="Proteomes" id="UP001285354"/>
    </source>
</evidence>
<sequence length="320" mass="35832">MFVGRLAKFNKRWLVRHGRLEDAEKALLRLTSKNSGVDFNAHDQVMMMKDTNELEIKMSTGTQYWDCFRGTDRRRTEIASIVWLAQAFSGAALIGFAVQVYQRAGLDDSAAFSLNIAQSGMGAAGTLLSWFLMQYVGRRTIYLYGLGTMFVILSIIGALGFADSESVGVSWGVGSLLMVFIFVYDLTIGPVCYCLVAEFPCTRLKIKTVVLARNFFNIATIVNNAIVPPMLGVHAWNWGPKSGLFWAGSCALLWTWSYFRLPEPKGRTYGELDRLFELGISARKFATTVVDEYAEHGETPEVEMDRLSAKPRLSHDEEKL</sequence>
<dbReference type="InterPro" id="IPR036259">
    <property type="entry name" value="MFS_trans_sf"/>
</dbReference>
<keyword evidence="2 5" id="KW-0812">Transmembrane</keyword>
<dbReference type="GO" id="GO:0016020">
    <property type="term" value="C:membrane"/>
    <property type="evidence" value="ECO:0007669"/>
    <property type="project" value="UniProtKB-SubCell"/>
</dbReference>
<dbReference type="Pfam" id="PF00083">
    <property type="entry name" value="Sugar_tr"/>
    <property type="match status" value="1"/>
</dbReference>
<evidence type="ECO:0000256" key="2">
    <source>
        <dbReference type="ARBA" id="ARBA00022692"/>
    </source>
</evidence>
<accession>A0AAD9SWW1</accession>
<comment type="caution">
    <text evidence="6">The sequence shown here is derived from an EMBL/GenBank/DDBJ whole genome shotgun (WGS) entry which is preliminary data.</text>
</comment>